<organism evidence="1 3">
    <name type="scientific">Clostridium septicum</name>
    <dbReference type="NCBI Taxonomy" id="1504"/>
    <lineage>
        <taxon>Bacteria</taxon>
        <taxon>Bacillati</taxon>
        <taxon>Bacillota</taxon>
        <taxon>Clostridia</taxon>
        <taxon>Eubacteriales</taxon>
        <taxon>Clostridiaceae</taxon>
        <taxon>Clostridium</taxon>
    </lineage>
</organism>
<dbReference type="Proteomes" id="UP000280586">
    <property type="component" value="Chromosome"/>
</dbReference>
<reference evidence="1 3" key="1">
    <citation type="submission" date="2017-09" db="EMBL/GenBank/DDBJ databases">
        <authorList>
            <person name="Thomas P."/>
            <person name="Seyboldt C."/>
        </authorList>
    </citation>
    <scope>NUCLEOTIDE SEQUENCE [LARGE SCALE GENOMIC DNA]</scope>
    <source>
        <strain evidence="1 3">DSM 7534</strain>
    </source>
</reference>
<name>A0A9N7JNR6_CLOSE</name>
<sequence>MYIISGCLCGVNCKYNGKNNINPQCVKLLEEGKAILVCPEQLGGLTTPRRPAEIKGTANGVFEGVDKLLNDEGVDVTENFKKGALEVLNIAKILNVEGIILKEGSPSCGVNFVYDGSFSGKKINGMGLTTFLLKKNGFKVISEVNLGGEKSGVLESI</sequence>
<dbReference type="Pfam" id="PF04463">
    <property type="entry name" value="2-thiour_desulf"/>
    <property type="match status" value="1"/>
</dbReference>
<evidence type="ECO:0000313" key="4">
    <source>
        <dbReference type="Proteomes" id="UP001055437"/>
    </source>
</evidence>
<dbReference type="InterPro" id="IPR007553">
    <property type="entry name" value="2-thiour_desulf"/>
</dbReference>
<dbReference type="OrthoDB" id="9797779at2"/>
<evidence type="ECO:0000313" key="1">
    <source>
        <dbReference type="EMBL" id="AYE35569.1"/>
    </source>
</evidence>
<dbReference type="KEGG" id="csep:CP523_14645"/>
<dbReference type="GeneID" id="303561925"/>
<dbReference type="RefSeq" id="WP_066678863.1">
    <property type="nucleotide sequence ID" value="NZ_CABMIZ010000054.1"/>
</dbReference>
<evidence type="ECO:0000313" key="3">
    <source>
        <dbReference type="Proteomes" id="UP000280586"/>
    </source>
</evidence>
<dbReference type="Proteomes" id="UP001055437">
    <property type="component" value="Chromosome"/>
</dbReference>
<accession>A0A9N7JNR6</accession>
<dbReference type="PANTHER" id="PTHR30087">
    <property type="entry name" value="INNER MEMBRANE PROTEIN"/>
    <property type="match status" value="1"/>
</dbReference>
<dbReference type="EMBL" id="CP099799">
    <property type="protein sequence ID" value="USS02172.1"/>
    <property type="molecule type" value="Genomic_DNA"/>
</dbReference>
<dbReference type="PANTHER" id="PTHR30087:SF1">
    <property type="entry name" value="HYPOTHETICAL CYTOSOLIC PROTEIN"/>
    <property type="match status" value="1"/>
</dbReference>
<dbReference type="AlphaFoldDB" id="A0A9N7JNR6"/>
<evidence type="ECO:0000313" key="2">
    <source>
        <dbReference type="EMBL" id="USS02172.1"/>
    </source>
</evidence>
<reference evidence="2" key="2">
    <citation type="submission" date="2022-06" db="EMBL/GenBank/DDBJ databases">
        <authorList>
            <person name="Holder M.E."/>
            <person name="Ajami N.J."/>
            <person name="Petrosino J.F."/>
        </authorList>
    </citation>
    <scope>NUCLEOTIDE SEQUENCE</scope>
    <source>
        <strain evidence="2">RMA 8861</strain>
    </source>
</reference>
<proteinExistence type="predicted"/>
<gene>
    <name evidence="1" type="ORF">CP523_14645</name>
    <name evidence="2" type="ORF">NH397_07070</name>
</gene>
<dbReference type="EMBL" id="CP023671">
    <property type="protein sequence ID" value="AYE35569.1"/>
    <property type="molecule type" value="Genomic_DNA"/>
</dbReference>
<keyword evidence="4" id="KW-1185">Reference proteome</keyword>
<protein>
    <submittedName>
        <fullName evidence="1">DUF523 domain-containing protein</fullName>
    </submittedName>
</protein>